<dbReference type="GeneID" id="25973925"/>
<dbReference type="Pfam" id="PF07690">
    <property type="entry name" value="MFS_1"/>
    <property type="match status" value="1"/>
</dbReference>
<comment type="subcellular location">
    <subcellularLocation>
        <location evidence="1">Membrane</location>
        <topology evidence="1">Multi-pass membrane protein</topology>
    </subcellularLocation>
</comment>
<evidence type="ECO:0000256" key="3">
    <source>
        <dbReference type="ARBA" id="ARBA00022989"/>
    </source>
</evidence>
<feature type="transmembrane region" description="Helical" evidence="6">
    <location>
        <begin position="116"/>
        <end position="143"/>
    </location>
</feature>
<feature type="transmembrane region" description="Helical" evidence="6">
    <location>
        <begin position="155"/>
        <end position="175"/>
    </location>
</feature>
<protein>
    <submittedName>
        <fullName evidence="8">Membrane transporter</fullName>
    </submittedName>
</protein>
<dbReference type="EMBL" id="GL629765">
    <property type="protein sequence ID" value="EFX04158.1"/>
    <property type="molecule type" value="Genomic_DNA"/>
</dbReference>
<evidence type="ECO:0000256" key="1">
    <source>
        <dbReference type="ARBA" id="ARBA00004141"/>
    </source>
</evidence>
<dbReference type="RefSeq" id="XP_014173640.1">
    <property type="nucleotide sequence ID" value="XM_014318165.1"/>
</dbReference>
<dbReference type="eggNOG" id="KOG0255">
    <property type="taxonomic scope" value="Eukaryota"/>
</dbReference>
<dbReference type="InParanoid" id="F0XDS1"/>
<feature type="transmembrane region" description="Helical" evidence="6">
    <location>
        <begin position="243"/>
        <end position="263"/>
    </location>
</feature>
<evidence type="ECO:0000256" key="6">
    <source>
        <dbReference type="SAM" id="Phobius"/>
    </source>
</evidence>
<keyword evidence="3 6" id="KW-1133">Transmembrane helix</keyword>
<dbReference type="HOGENOM" id="CLU_008455_13_3_1"/>
<evidence type="ECO:0000259" key="7">
    <source>
        <dbReference type="PROSITE" id="PS50850"/>
    </source>
</evidence>
<accession>F0XDS1</accession>
<dbReference type="PROSITE" id="PS50850">
    <property type="entry name" value="MFS"/>
    <property type="match status" value="1"/>
</dbReference>
<dbReference type="FunCoup" id="F0XDS1">
    <property type="interactions" value="14"/>
</dbReference>
<reference evidence="8 9" key="1">
    <citation type="journal article" date="2011" name="Proc. Natl. Acad. Sci. U.S.A.">
        <title>Genome and transcriptome analyses of the mountain pine beetle-fungal symbiont Grosmannia clavigera, a lodgepole pine pathogen.</title>
        <authorList>
            <person name="DiGuistini S."/>
            <person name="Wang Y."/>
            <person name="Liao N.Y."/>
            <person name="Taylor G."/>
            <person name="Tanguay P."/>
            <person name="Feau N."/>
            <person name="Henrissat B."/>
            <person name="Chan S.K."/>
            <person name="Hesse-Orce U."/>
            <person name="Alamouti S.M."/>
            <person name="Tsui C.K.M."/>
            <person name="Docking R.T."/>
            <person name="Levasseur A."/>
            <person name="Haridas S."/>
            <person name="Robertson G."/>
            <person name="Birol I."/>
            <person name="Holt R.A."/>
            <person name="Marra M.A."/>
            <person name="Hamelin R.C."/>
            <person name="Hirst M."/>
            <person name="Jones S.J.M."/>
            <person name="Bohlmann J."/>
            <person name="Breuil C."/>
        </authorList>
    </citation>
    <scope>NUCLEOTIDE SEQUENCE [LARGE SCALE GENOMIC DNA]</scope>
    <source>
        <strain evidence="9">kw1407 / UAMH 11150</strain>
    </source>
</reference>
<evidence type="ECO:0000313" key="8">
    <source>
        <dbReference type="EMBL" id="EFX04158.1"/>
    </source>
</evidence>
<name>F0XDS1_GROCL</name>
<dbReference type="GO" id="GO:0022857">
    <property type="term" value="F:transmembrane transporter activity"/>
    <property type="evidence" value="ECO:0007669"/>
    <property type="project" value="InterPro"/>
</dbReference>
<feature type="transmembrane region" description="Helical" evidence="6">
    <location>
        <begin position="506"/>
        <end position="530"/>
    </location>
</feature>
<dbReference type="Proteomes" id="UP000007796">
    <property type="component" value="Unassembled WGS sequence"/>
</dbReference>
<dbReference type="PANTHER" id="PTHR23502">
    <property type="entry name" value="MAJOR FACILITATOR SUPERFAMILY"/>
    <property type="match status" value="1"/>
</dbReference>
<evidence type="ECO:0000256" key="4">
    <source>
        <dbReference type="ARBA" id="ARBA00023136"/>
    </source>
</evidence>
<feature type="transmembrane region" description="Helical" evidence="6">
    <location>
        <begin position="475"/>
        <end position="494"/>
    </location>
</feature>
<dbReference type="AlphaFoldDB" id="F0XDS1"/>
<dbReference type="STRING" id="655863.F0XDS1"/>
<organism evidence="9">
    <name type="scientific">Grosmannia clavigera (strain kw1407 / UAMH 11150)</name>
    <name type="common">Blue stain fungus</name>
    <name type="synonym">Graphiocladiella clavigera</name>
    <dbReference type="NCBI Taxonomy" id="655863"/>
    <lineage>
        <taxon>Eukaryota</taxon>
        <taxon>Fungi</taxon>
        <taxon>Dikarya</taxon>
        <taxon>Ascomycota</taxon>
        <taxon>Pezizomycotina</taxon>
        <taxon>Sordariomycetes</taxon>
        <taxon>Sordariomycetidae</taxon>
        <taxon>Ophiostomatales</taxon>
        <taxon>Ophiostomataceae</taxon>
        <taxon>Leptographium</taxon>
    </lineage>
</organism>
<dbReference type="InterPro" id="IPR020846">
    <property type="entry name" value="MFS_dom"/>
</dbReference>
<proteinExistence type="predicted"/>
<dbReference type="PANTHER" id="PTHR23502:SF34">
    <property type="entry name" value="PROTEIN HOL1"/>
    <property type="match status" value="1"/>
</dbReference>
<dbReference type="Gene3D" id="1.20.1250.20">
    <property type="entry name" value="MFS general substrate transporter like domains"/>
    <property type="match status" value="1"/>
</dbReference>
<feature type="compositionally biased region" description="Basic and acidic residues" evidence="5">
    <location>
        <begin position="7"/>
        <end position="17"/>
    </location>
</feature>
<feature type="domain" description="Major facilitator superfamily (MFS) profile" evidence="7">
    <location>
        <begin position="114"/>
        <end position="592"/>
    </location>
</feature>
<dbReference type="InterPro" id="IPR036259">
    <property type="entry name" value="MFS_trans_sf"/>
</dbReference>
<dbReference type="GO" id="GO:0005886">
    <property type="term" value="C:plasma membrane"/>
    <property type="evidence" value="ECO:0007669"/>
    <property type="project" value="TreeGrafter"/>
</dbReference>
<dbReference type="FunFam" id="1.20.1250.20:FF:000224">
    <property type="entry name" value="MFS transporter, putative"/>
    <property type="match status" value="1"/>
</dbReference>
<gene>
    <name evidence="8" type="ORF">CMQ_1086</name>
</gene>
<dbReference type="OrthoDB" id="5215911at2759"/>
<evidence type="ECO:0000256" key="2">
    <source>
        <dbReference type="ARBA" id="ARBA00022692"/>
    </source>
</evidence>
<dbReference type="SUPFAM" id="SSF103473">
    <property type="entry name" value="MFS general substrate transporter"/>
    <property type="match status" value="1"/>
</dbReference>
<evidence type="ECO:0000256" key="5">
    <source>
        <dbReference type="SAM" id="MobiDB-lite"/>
    </source>
</evidence>
<dbReference type="InterPro" id="IPR011701">
    <property type="entry name" value="MFS"/>
</dbReference>
<keyword evidence="9" id="KW-1185">Reference proteome</keyword>
<keyword evidence="2 6" id="KW-0812">Transmembrane</keyword>
<feature type="transmembrane region" description="Helical" evidence="6">
    <location>
        <begin position="269"/>
        <end position="292"/>
    </location>
</feature>
<feature type="transmembrane region" description="Helical" evidence="6">
    <location>
        <begin position="542"/>
        <end position="564"/>
    </location>
</feature>
<sequence>MSQPTAADRRLQERPESPDQTGDGVTEQRRKPRGYTEEAIEPVWICLSVCLPGERVASSASLASLTTKQSRDMDEDEQLAGTERIVETACHEVVLMPPPTSSPRDPLNWPSWRKHWHAFLVLFVVGLTAATSNDAGGAADALLAMGISYGVENTGAGVLFAGIGYATLLLSPLPALYGRRSTYLICLLCSVAGSVWFARARRPADAIWSQLFVGASESCAEAAAQLSLSELFYSHQRGAVMGLYILATSVGTFLGPLFAGLIADDDRVGWTWIGWFAVIISAVTLLVFLFAFEETAFDRRLALDGLQQQQLRQMHQHQHLVFQSNATDELKKIESAIGPPSSPPPVLALDDNDRPKTYWQRIAIITPSPILKGTGFKQYFQILFRTMRVFTFPAVLYAGLQWGAQDAWLTFYLSVQEDNYYDDPWDYGDTAVSLMNIPTLIGAVIGCFYGGWFSDQFVTWMARRRGGISEAEDRLWLLYPAAIINPAGLILFGVGSGKGWLFPQLWAVYVGLGMIGFGWGCAGDLALSYLADCYPDMILEGMVGVAVINNSIALIFTFCASIWLENNTLAEVFVTIGVLSFVFFMTTVPMQFWGKTARRKTKNLYTRFIEERDGL</sequence>
<evidence type="ECO:0000313" key="9">
    <source>
        <dbReference type="Proteomes" id="UP000007796"/>
    </source>
</evidence>
<feature type="transmembrane region" description="Helical" evidence="6">
    <location>
        <begin position="570"/>
        <end position="593"/>
    </location>
</feature>
<feature type="transmembrane region" description="Helical" evidence="6">
    <location>
        <begin position="435"/>
        <end position="454"/>
    </location>
</feature>
<feature type="region of interest" description="Disordered" evidence="5">
    <location>
        <begin position="1"/>
        <end position="34"/>
    </location>
</feature>
<keyword evidence="4 6" id="KW-0472">Membrane</keyword>